<gene>
    <name evidence="6" type="ORF">FSB76_03010</name>
</gene>
<dbReference type="PANTHER" id="PTHR10434:SF11">
    <property type="entry name" value="1-ACYL-SN-GLYCEROL-3-PHOSPHATE ACYLTRANSFERASE"/>
    <property type="match status" value="1"/>
</dbReference>
<evidence type="ECO:0000259" key="5">
    <source>
        <dbReference type="SMART" id="SM00563"/>
    </source>
</evidence>
<dbReference type="EMBL" id="CP042437">
    <property type="protein sequence ID" value="QEC74965.1"/>
    <property type="molecule type" value="Genomic_DNA"/>
</dbReference>
<dbReference type="KEGG" id="mgk:FSB76_03010"/>
<accession>A0A5B8VWH2</accession>
<dbReference type="GO" id="GO:0003841">
    <property type="term" value="F:1-acylglycerol-3-phosphate O-acyltransferase activity"/>
    <property type="evidence" value="ECO:0007669"/>
    <property type="project" value="TreeGrafter"/>
</dbReference>
<evidence type="ECO:0000256" key="2">
    <source>
        <dbReference type="ARBA" id="ARBA00022679"/>
    </source>
</evidence>
<dbReference type="Pfam" id="PF01553">
    <property type="entry name" value="Acyltransferase"/>
    <property type="match status" value="1"/>
</dbReference>
<dbReference type="OrthoDB" id="9803035at2"/>
<keyword evidence="4" id="KW-0472">Membrane</keyword>
<dbReference type="PANTHER" id="PTHR10434">
    <property type="entry name" value="1-ACYL-SN-GLYCEROL-3-PHOSPHATE ACYLTRANSFERASE"/>
    <property type="match status" value="1"/>
</dbReference>
<protein>
    <submittedName>
        <fullName evidence="6">1-acyl-sn-glycerol-3-phosphate acyltransferase</fullName>
    </submittedName>
</protein>
<evidence type="ECO:0000313" key="7">
    <source>
        <dbReference type="Proteomes" id="UP000321362"/>
    </source>
</evidence>
<dbReference type="InterPro" id="IPR002123">
    <property type="entry name" value="Plipid/glycerol_acylTrfase"/>
</dbReference>
<keyword evidence="4" id="KW-0812">Transmembrane</keyword>
<evidence type="ECO:0000313" key="6">
    <source>
        <dbReference type="EMBL" id="QEC74965.1"/>
    </source>
</evidence>
<comment type="pathway">
    <text evidence="1">Lipid metabolism.</text>
</comment>
<evidence type="ECO:0000256" key="4">
    <source>
        <dbReference type="SAM" id="Phobius"/>
    </source>
</evidence>
<reference evidence="6 7" key="1">
    <citation type="journal article" date="2013" name="J. Microbiol.">
        <title>Mucilaginibacter ginsenosidivorax sp. nov., with ginsenoside converting activity isolated from sediment.</title>
        <authorList>
            <person name="Kim J.K."/>
            <person name="Choi T.E."/>
            <person name="Liu Q.M."/>
            <person name="Park H.Y."/>
            <person name="Yi T.H."/>
            <person name="Yoon M.H."/>
            <person name="Kim S.C."/>
            <person name="Im W.T."/>
        </authorList>
    </citation>
    <scope>NUCLEOTIDE SEQUENCE [LARGE SCALE GENOMIC DNA]</scope>
    <source>
        <strain evidence="6 7">KHI28</strain>
    </source>
</reference>
<dbReference type="CDD" id="cd07989">
    <property type="entry name" value="LPLAT_AGPAT-like"/>
    <property type="match status" value="1"/>
</dbReference>
<dbReference type="SMART" id="SM00563">
    <property type="entry name" value="PlsC"/>
    <property type="match status" value="1"/>
</dbReference>
<dbReference type="Proteomes" id="UP000321362">
    <property type="component" value="Chromosome"/>
</dbReference>
<keyword evidence="2 6" id="KW-0808">Transferase</keyword>
<dbReference type="AlphaFoldDB" id="A0A5B8VWH2"/>
<dbReference type="GO" id="GO:0006654">
    <property type="term" value="P:phosphatidic acid biosynthetic process"/>
    <property type="evidence" value="ECO:0007669"/>
    <property type="project" value="TreeGrafter"/>
</dbReference>
<dbReference type="SUPFAM" id="SSF69593">
    <property type="entry name" value="Glycerol-3-phosphate (1)-acyltransferase"/>
    <property type="match status" value="1"/>
</dbReference>
<sequence>MKMILKKVHIYLYVMSVALSYFLLWPFFKYFSKKPARYHSMNKLRRAWGFISSALVGILYNFEYEEPVDWSKTYIICPNHTSNLDISAMCILVNSNCSFMGKQELEDGLVTGIFFRSVDIAVNRESKMSSFRAFKKASEKLKEGVSLVIFPEGMISDHYPPKLCEFKSGPFRLAIEHKIPIIPVTSVNTWEILWDTGTKYGSRPGICHFYVHKPIDTSKLTTADADTLRDDVYAIIQQKLATSEKLQTIA</sequence>
<evidence type="ECO:0000256" key="3">
    <source>
        <dbReference type="ARBA" id="ARBA00023315"/>
    </source>
</evidence>
<keyword evidence="7" id="KW-1185">Reference proteome</keyword>
<keyword evidence="4" id="KW-1133">Transmembrane helix</keyword>
<name>A0A5B8VWH2_9SPHI</name>
<evidence type="ECO:0000256" key="1">
    <source>
        <dbReference type="ARBA" id="ARBA00005189"/>
    </source>
</evidence>
<feature type="transmembrane region" description="Helical" evidence="4">
    <location>
        <begin position="12"/>
        <end position="32"/>
    </location>
</feature>
<proteinExistence type="predicted"/>
<keyword evidence="3 6" id="KW-0012">Acyltransferase</keyword>
<organism evidence="6 7">
    <name type="scientific">Mucilaginibacter ginsenosidivorax</name>
    <dbReference type="NCBI Taxonomy" id="862126"/>
    <lineage>
        <taxon>Bacteria</taxon>
        <taxon>Pseudomonadati</taxon>
        <taxon>Bacteroidota</taxon>
        <taxon>Sphingobacteriia</taxon>
        <taxon>Sphingobacteriales</taxon>
        <taxon>Sphingobacteriaceae</taxon>
        <taxon>Mucilaginibacter</taxon>
    </lineage>
</organism>
<feature type="domain" description="Phospholipid/glycerol acyltransferase" evidence="5">
    <location>
        <begin position="74"/>
        <end position="189"/>
    </location>
</feature>